<accession>A0A5Q4BMM8</accession>
<dbReference type="OrthoDB" id="268400at2759"/>
<feature type="transmembrane region" description="Helical" evidence="2">
    <location>
        <begin position="236"/>
        <end position="260"/>
    </location>
</feature>
<organism evidence="4 5">
    <name type="scientific">Colletotrichum shisoi</name>
    <dbReference type="NCBI Taxonomy" id="2078593"/>
    <lineage>
        <taxon>Eukaryota</taxon>
        <taxon>Fungi</taxon>
        <taxon>Dikarya</taxon>
        <taxon>Ascomycota</taxon>
        <taxon>Pezizomycotina</taxon>
        <taxon>Sordariomycetes</taxon>
        <taxon>Hypocreomycetidae</taxon>
        <taxon>Glomerellales</taxon>
        <taxon>Glomerellaceae</taxon>
        <taxon>Colletotrichum</taxon>
        <taxon>Colletotrichum destructivum species complex</taxon>
    </lineage>
</organism>
<feature type="transmembrane region" description="Helical" evidence="2">
    <location>
        <begin position="353"/>
        <end position="371"/>
    </location>
</feature>
<dbReference type="GO" id="GO:0016020">
    <property type="term" value="C:membrane"/>
    <property type="evidence" value="ECO:0007669"/>
    <property type="project" value="UniProtKB-SubCell"/>
</dbReference>
<gene>
    <name evidence="4" type="ORF">CSHISOI_07200</name>
</gene>
<dbReference type="Pfam" id="PF06985">
    <property type="entry name" value="HET"/>
    <property type="match status" value="1"/>
</dbReference>
<comment type="subcellular location">
    <subcellularLocation>
        <location evidence="1">Membrane</location>
        <topology evidence="1">Multi-pass membrane protein</topology>
    </subcellularLocation>
</comment>
<dbReference type="AlphaFoldDB" id="A0A5Q4BMM8"/>
<feature type="transmembrane region" description="Helical" evidence="2">
    <location>
        <begin position="266"/>
        <end position="286"/>
    </location>
</feature>
<evidence type="ECO:0000313" key="4">
    <source>
        <dbReference type="EMBL" id="TQN68248.1"/>
    </source>
</evidence>
<evidence type="ECO:0000313" key="5">
    <source>
        <dbReference type="Proteomes" id="UP000326340"/>
    </source>
</evidence>
<feature type="transmembrane region" description="Helical" evidence="2">
    <location>
        <begin position="148"/>
        <end position="167"/>
    </location>
</feature>
<proteinExistence type="predicted"/>
<evidence type="ECO:0000259" key="3">
    <source>
        <dbReference type="PROSITE" id="PS50850"/>
    </source>
</evidence>
<dbReference type="SUPFAM" id="SSF103473">
    <property type="entry name" value="MFS general substrate transporter"/>
    <property type="match status" value="1"/>
</dbReference>
<dbReference type="Proteomes" id="UP000326340">
    <property type="component" value="Unassembled WGS sequence"/>
</dbReference>
<dbReference type="PANTHER" id="PTHR33112">
    <property type="entry name" value="DOMAIN PROTEIN, PUTATIVE-RELATED"/>
    <property type="match status" value="1"/>
</dbReference>
<dbReference type="InterPro" id="IPR011701">
    <property type="entry name" value="MFS"/>
</dbReference>
<dbReference type="PROSITE" id="PS50850">
    <property type="entry name" value="MFS"/>
    <property type="match status" value="1"/>
</dbReference>
<evidence type="ECO:0000256" key="1">
    <source>
        <dbReference type="ARBA" id="ARBA00004141"/>
    </source>
</evidence>
<dbReference type="InterPro" id="IPR036259">
    <property type="entry name" value="MFS_trans_sf"/>
</dbReference>
<feature type="transmembrane region" description="Helical" evidence="2">
    <location>
        <begin position="462"/>
        <end position="486"/>
    </location>
</feature>
<feature type="transmembrane region" description="Helical" evidence="2">
    <location>
        <begin position="179"/>
        <end position="197"/>
    </location>
</feature>
<dbReference type="InterPro" id="IPR020846">
    <property type="entry name" value="MFS_dom"/>
</dbReference>
<dbReference type="PANTHER" id="PTHR33112:SF10">
    <property type="entry name" value="TOL"/>
    <property type="match status" value="1"/>
</dbReference>
<name>A0A5Q4BMM8_9PEZI</name>
<dbReference type="Pfam" id="PF07690">
    <property type="entry name" value="MFS_1"/>
    <property type="match status" value="1"/>
</dbReference>
<keyword evidence="2" id="KW-0472">Membrane</keyword>
<feature type="transmembrane region" description="Helical" evidence="2">
    <location>
        <begin position="435"/>
        <end position="456"/>
    </location>
</feature>
<feature type="transmembrane region" description="Helical" evidence="2">
    <location>
        <begin position="498"/>
        <end position="522"/>
    </location>
</feature>
<keyword evidence="2" id="KW-0812">Transmembrane</keyword>
<reference evidence="4 5" key="1">
    <citation type="journal article" date="2019" name="Sci. Rep.">
        <title>Colletotrichum shisoi sp. nov., an anthracnose pathogen of Perilla frutescens in Japan: molecular phylogenetic, morphological and genomic evidence.</title>
        <authorList>
            <person name="Gan P."/>
            <person name="Tsushima A."/>
            <person name="Hiroyama R."/>
            <person name="Narusaka M."/>
            <person name="Takano Y."/>
            <person name="Narusaka Y."/>
            <person name="Kawaradani M."/>
            <person name="Damm U."/>
            <person name="Shirasu K."/>
        </authorList>
    </citation>
    <scope>NUCLEOTIDE SEQUENCE [LARGE SCALE GENOMIC DNA]</scope>
    <source>
        <strain evidence="4 5">PG-2018a</strain>
    </source>
</reference>
<feature type="transmembrane region" description="Helical" evidence="2">
    <location>
        <begin position="391"/>
        <end position="414"/>
    </location>
</feature>
<feature type="domain" description="Major facilitator superfamily (MFS) profile" evidence="3">
    <location>
        <begin position="78"/>
        <end position="560"/>
    </location>
</feature>
<dbReference type="InterPro" id="IPR010730">
    <property type="entry name" value="HET"/>
</dbReference>
<dbReference type="Gene3D" id="1.20.1250.20">
    <property type="entry name" value="MFS general substrate transporter like domains"/>
    <property type="match status" value="1"/>
</dbReference>
<keyword evidence="2" id="KW-1133">Transmembrane helix</keyword>
<keyword evidence="5" id="KW-1185">Reference proteome</keyword>
<feature type="transmembrane region" description="Helical" evidence="2">
    <location>
        <begin position="77"/>
        <end position="103"/>
    </location>
</feature>
<evidence type="ECO:0000256" key="2">
    <source>
        <dbReference type="SAM" id="Phobius"/>
    </source>
</evidence>
<dbReference type="GO" id="GO:0022857">
    <property type="term" value="F:transmembrane transporter activity"/>
    <property type="evidence" value="ECO:0007669"/>
    <property type="project" value="InterPro"/>
</dbReference>
<comment type="caution">
    <text evidence="4">The sequence shown here is derived from an EMBL/GenBank/DDBJ whole genome shotgun (WGS) entry which is preliminary data.</text>
</comment>
<protein>
    <submittedName>
        <fullName evidence="4">Putative MFS-type transporter</fullName>
    </submittedName>
</protein>
<sequence>MATDNHWPLQDETAGQKHAPAVAVSEFDDGTSEVEKSETLVVGTTKLYVDGQLRLIPMPTPDPKDPLNLPSWRKWTAIGALCFFGSLVLSAEIVIGGLLPVFILEYSGVDPHIINTIDFKAQSGGSGLKLNPMSVVPPGVKPASLDEVSLLATMPLLANGIASYFLVPTSIWIGRRPVLLFAATSAWAGGLFAAFSKSLHQHLLARALMGLGAGAVEALIPLIVQDMVFIHQRNKAMSAIVSSQGLIIIGLGVLAPWVSANYTWRWLYYITSGLGIVAWAIIIAFLPETRWTRSQDELSGQKTYPLKPGMNRPELDYVNYTPRTIWTNIGFFQNGFEFKPAATSMLDALRSTYFPAIIWAVLVNSAMIVINQATQQINPFALLAQGWQFQWTGLMVLPFFAATALVYVFGGPVADKISNAVTRWQGGGREPEHHLANLIFPLVSGVAGCFVFGTAGEKNMHWAVLLVGSFLIVFAFLTTMTILNVFIVESYPQWAGPVLVNVSSLRIVIAFFVASEATVWIANLPSFSLVDSVECRNMPTLPAASSTKHEFCWDLISSWMAECNSSHRDCSSPHPDWSPTRLIDVRDCERGLVHLVDTAGKSERSMPYVALSHCWGKKHFKIMNQSNKRDFKAGFAVEDLPPNFQDALYATKRLGFRYIWIDSLCIIQGSDDWKTQAPLMDKVYRISSLTLAATASPDAYGGLFRDRDPYDLIPPELEISMGMKGRVETVKCSVISIKLWASEVFPQGIPKHFFEDLEASYELAGFKNWERAVRSIRKGGEKDSRIPEYQSPYELWQFILSEYMACGLTNPGDKFVALSGIAKEFSRVLQDEYVAGLWRGDFINCLLWYVNDLALLGDAPDVQRPKSYRSPSWSWASIDGSITHPTVFELAGEYAEIIDASVEPRGGDLVGGLRRAQIIARGRLVQIPRPTHCSWNSMHYFGTFHPDVREEIVDTTYFCLPLRELGVDGPYHSLWGLVIVPASSEARQDTQPRTFKRVGIFRIDAGEPLEHLTQRKPESWKDTEKTAWFDEDIPMSEFLLI</sequence>
<feature type="transmembrane region" description="Helical" evidence="2">
    <location>
        <begin position="203"/>
        <end position="224"/>
    </location>
</feature>
<dbReference type="EMBL" id="PUHP01000739">
    <property type="protein sequence ID" value="TQN68248.1"/>
    <property type="molecule type" value="Genomic_DNA"/>
</dbReference>